<evidence type="ECO:0000313" key="10">
    <source>
        <dbReference type="Proteomes" id="UP001347796"/>
    </source>
</evidence>
<dbReference type="InterPro" id="IPR029058">
    <property type="entry name" value="AB_hydrolase_fold"/>
</dbReference>
<sequence length="322" mass="36185">MTELQPAGEMYDIGWGQKLFMMCKGEGAPTVVLDAPTGMSSDVWTRIWPDIAKHTKVCIYDRAGVGFSERPSMNASRINETRSGQPFTVERMAADLNRLITSSSQQPRPFILVGAELGATVAQFYTQIFESDVSGLVLINPLSDVLFEQDEGLWAKYWFGQLIPTYQTLQLGAAIGLTRLALIVGVLKHPLSGSQMTQDIEYRQKHLLCHPKHLSSVVDEHHFINETFSQIKTAKLLKTIPSRISISIMTGNYYDEQMPSSLNKAWAKAEQQFISKHFPTAQHLVVNGADHHMLYKQPHSVVEVILKMVRQVKLRNKNTKSS</sequence>
<gene>
    <name evidence="9" type="ORF">SNE40_021921</name>
</gene>
<comment type="subcellular location">
    <subcellularLocation>
        <location evidence="3">Late endosome membrane</location>
        <topology evidence="3">Single-pass type II membrane protein</topology>
    </subcellularLocation>
    <subcellularLocation>
        <location evidence="4">Lysosome membrane</location>
        <topology evidence="4">Single-pass type II membrane protein</topology>
    </subcellularLocation>
    <subcellularLocation>
        <location evidence="5">Mitochondrion membrane</location>
        <topology evidence="5">Single-pass type II membrane protein</topology>
    </subcellularLocation>
</comment>
<accession>A0AAN8G0K1</accession>
<evidence type="ECO:0000259" key="8">
    <source>
        <dbReference type="Pfam" id="PF00561"/>
    </source>
</evidence>
<dbReference type="PANTHER" id="PTHR43798">
    <property type="entry name" value="MONOACYLGLYCEROL LIPASE"/>
    <property type="match status" value="1"/>
</dbReference>
<dbReference type="PANTHER" id="PTHR43798:SF5">
    <property type="entry name" value="MONOACYLGLYCEROL LIPASE ABHD6"/>
    <property type="match status" value="1"/>
</dbReference>
<keyword evidence="10" id="KW-1185">Reference proteome</keyword>
<evidence type="ECO:0000256" key="3">
    <source>
        <dbReference type="ARBA" id="ARBA00037797"/>
    </source>
</evidence>
<dbReference type="EMBL" id="JAZGQO010000018">
    <property type="protein sequence ID" value="KAK6168012.1"/>
    <property type="molecule type" value="Genomic_DNA"/>
</dbReference>
<name>A0AAN8G0K1_PATCE</name>
<comment type="function">
    <text evidence="7">Lipase that preferentially hydrolysis medium-chain saturated monoacylglycerols including 2-arachidonoylglycerol. Through 2-arachidonoylglycerol degradation may regulate endocannabinoid signaling pathways. Also has a lysophosphatidyl lipase activity with a preference for lysophosphatidylglycerol among other lysophospholipids. Also able to degrade bis(monoacylglycero)phosphate (BMP) and constitutes the major enzyme for BMP catabolism. BMP, also known as lysobisphosphatidic acid, is enriched in late endosomes and lysosomes and plays a key role in the formation of intraluminal vesicles and in lipid sorting.</text>
</comment>
<dbReference type="GO" id="GO:0005765">
    <property type="term" value="C:lysosomal membrane"/>
    <property type="evidence" value="ECO:0007669"/>
    <property type="project" value="UniProtKB-SubCell"/>
</dbReference>
<evidence type="ECO:0000256" key="6">
    <source>
        <dbReference type="ARBA" id="ARBA00047662"/>
    </source>
</evidence>
<proteinExistence type="predicted"/>
<organism evidence="9 10">
    <name type="scientific">Patella caerulea</name>
    <name type="common">Rayed Mediterranean limpet</name>
    <dbReference type="NCBI Taxonomy" id="87958"/>
    <lineage>
        <taxon>Eukaryota</taxon>
        <taxon>Metazoa</taxon>
        <taxon>Spiralia</taxon>
        <taxon>Lophotrochozoa</taxon>
        <taxon>Mollusca</taxon>
        <taxon>Gastropoda</taxon>
        <taxon>Patellogastropoda</taxon>
        <taxon>Patelloidea</taxon>
        <taxon>Patellidae</taxon>
        <taxon>Patella</taxon>
    </lineage>
</organism>
<dbReference type="Gene3D" id="3.40.50.1820">
    <property type="entry name" value="alpha/beta hydrolase"/>
    <property type="match status" value="1"/>
</dbReference>
<comment type="caution">
    <text evidence="9">The sequence shown here is derived from an EMBL/GenBank/DDBJ whole genome shotgun (WGS) entry which is preliminary data.</text>
</comment>
<evidence type="ECO:0000313" key="9">
    <source>
        <dbReference type="EMBL" id="KAK6168012.1"/>
    </source>
</evidence>
<evidence type="ECO:0000256" key="5">
    <source>
        <dbReference type="ARBA" id="ARBA00046308"/>
    </source>
</evidence>
<dbReference type="InterPro" id="IPR050266">
    <property type="entry name" value="AB_hydrolase_sf"/>
</dbReference>
<dbReference type="GO" id="GO:0031902">
    <property type="term" value="C:late endosome membrane"/>
    <property type="evidence" value="ECO:0007669"/>
    <property type="project" value="UniProtKB-SubCell"/>
</dbReference>
<dbReference type="GO" id="GO:0047372">
    <property type="term" value="F:monoacylglycerol lipase activity"/>
    <property type="evidence" value="ECO:0007669"/>
    <property type="project" value="UniProtKB-EC"/>
</dbReference>
<protein>
    <recommendedName>
        <fullName evidence="2">acylglycerol lipase</fullName>
        <ecNumber evidence="2">3.1.1.23</ecNumber>
    </recommendedName>
</protein>
<evidence type="ECO:0000256" key="4">
    <source>
        <dbReference type="ARBA" id="ARBA00037874"/>
    </source>
</evidence>
<dbReference type="Pfam" id="PF00561">
    <property type="entry name" value="Abhydrolase_1"/>
    <property type="match status" value="1"/>
</dbReference>
<feature type="domain" description="AB hydrolase-1" evidence="8">
    <location>
        <begin position="38"/>
        <end position="160"/>
    </location>
</feature>
<evidence type="ECO:0000256" key="7">
    <source>
        <dbReference type="ARBA" id="ARBA00049568"/>
    </source>
</evidence>
<comment type="catalytic activity">
    <reaction evidence="6">
        <text>1-dodecanoylglycerol + H2O = dodecanoate + glycerol + H(+)</text>
        <dbReference type="Rhea" id="RHEA:44316"/>
        <dbReference type="ChEBI" id="CHEBI:15377"/>
        <dbReference type="ChEBI" id="CHEBI:15378"/>
        <dbReference type="ChEBI" id="CHEBI:17754"/>
        <dbReference type="ChEBI" id="CHEBI:18262"/>
        <dbReference type="ChEBI" id="CHEBI:75539"/>
    </reaction>
</comment>
<dbReference type="GO" id="GO:0046464">
    <property type="term" value="P:acylglycerol catabolic process"/>
    <property type="evidence" value="ECO:0007669"/>
    <property type="project" value="TreeGrafter"/>
</dbReference>
<reference evidence="9 10" key="1">
    <citation type="submission" date="2024-01" db="EMBL/GenBank/DDBJ databases">
        <title>The genome of the rayed Mediterranean limpet Patella caerulea (Linnaeus, 1758).</title>
        <authorList>
            <person name="Anh-Thu Weber A."/>
            <person name="Halstead-Nussloch G."/>
        </authorList>
    </citation>
    <scope>NUCLEOTIDE SEQUENCE [LARGE SCALE GENOMIC DNA]</scope>
    <source>
        <strain evidence="9">AATW-2023a</strain>
        <tissue evidence="9">Whole specimen</tissue>
    </source>
</reference>
<dbReference type="GO" id="GO:0031966">
    <property type="term" value="C:mitochondrial membrane"/>
    <property type="evidence" value="ECO:0007669"/>
    <property type="project" value="UniProtKB-SubCell"/>
</dbReference>
<dbReference type="AlphaFoldDB" id="A0AAN8G0K1"/>
<evidence type="ECO:0000256" key="2">
    <source>
        <dbReference type="ARBA" id="ARBA00013254"/>
    </source>
</evidence>
<dbReference type="Proteomes" id="UP001347796">
    <property type="component" value="Unassembled WGS sequence"/>
</dbReference>
<evidence type="ECO:0000256" key="1">
    <source>
        <dbReference type="ARBA" id="ARBA00001613"/>
    </source>
</evidence>
<comment type="catalytic activity">
    <reaction evidence="1">
        <text>Hydrolyzes glycerol monoesters of long-chain fatty acids.</text>
        <dbReference type="EC" id="3.1.1.23"/>
    </reaction>
</comment>
<dbReference type="EC" id="3.1.1.23" evidence="2"/>
<dbReference type="InterPro" id="IPR000073">
    <property type="entry name" value="AB_hydrolase_1"/>
</dbReference>
<dbReference type="SUPFAM" id="SSF53474">
    <property type="entry name" value="alpha/beta-Hydrolases"/>
    <property type="match status" value="1"/>
</dbReference>